<gene>
    <name evidence="2" type="ORF">ABII15_28290</name>
</gene>
<keyword evidence="1" id="KW-0472">Membrane</keyword>
<keyword evidence="1" id="KW-1133">Transmembrane helix</keyword>
<reference evidence="2" key="1">
    <citation type="submission" date="2024-06" db="EMBL/GenBank/DDBJ databases">
        <title>Streptomyces sp. strain HUAS MG91 genome sequences.</title>
        <authorList>
            <person name="Mo P."/>
        </authorList>
    </citation>
    <scope>NUCLEOTIDE SEQUENCE</scope>
    <source>
        <strain evidence="2">HUAS MG91</strain>
    </source>
</reference>
<proteinExistence type="predicted"/>
<evidence type="ECO:0000313" key="2">
    <source>
        <dbReference type="EMBL" id="XCJ73619.1"/>
    </source>
</evidence>
<accession>A0AAU8IZE7</accession>
<protein>
    <submittedName>
        <fullName evidence="2">Uncharacterized protein</fullName>
    </submittedName>
</protein>
<feature type="transmembrane region" description="Helical" evidence="1">
    <location>
        <begin position="67"/>
        <end position="87"/>
    </location>
</feature>
<name>A0AAU8IZE7_9ACTN</name>
<organism evidence="2">
    <name type="scientific">Streptomyces tabacisoli</name>
    <dbReference type="NCBI Taxonomy" id="3156398"/>
    <lineage>
        <taxon>Bacteria</taxon>
        <taxon>Bacillati</taxon>
        <taxon>Actinomycetota</taxon>
        <taxon>Actinomycetes</taxon>
        <taxon>Kitasatosporales</taxon>
        <taxon>Streptomycetaceae</taxon>
        <taxon>Streptomyces</taxon>
    </lineage>
</organism>
<evidence type="ECO:0000256" key="1">
    <source>
        <dbReference type="SAM" id="Phobius"/>
    </source>
</evidence>
<dbReference type="KEGG" id="stac:ABII15_28290"/>
<feature type="transmembrane region" description="Helical" evidence="1">
    <location>
        <begin position="99"/>
        <end position="118"/>
    </location>
</feature>
<dbReference type="EMBL" id="CP159534">
    <property type="protein sequence ID" value="XCJ73619.1"/>
    <property type="molecule type" value="Genomic_DNA"/>
</dbReference>
<sequence>MPSDDGAASEQAAPGVLPVTAVVLAEVPGLTEAARTIGAARGIDYLADREVAAMLHRHRTLLARMNLLGIWGGLLLAPGAVGAWFLIDATGRDALDPVAGPILATPVLLLLAAALYLLSRAFRSRRVWLRTGTRDQVNGYLQVLSVAGVPPRELPVWLKPFNGRKWR</sequence>
<dbReference type="RefSeq" id="WP_353945078.1">
    <property type="nucleotide sequence ID" value="NZ_CP159534.1"/>
</dbReference>
<keyword evidence="1" id="KW-0812">Transmembrane</keyword>
<dbReference type="AlphaFoldDB" id="A0AAU8IZE7"/>